<dbReference type="PANTHER" id="PTHR20842:SF0">
    <property type="entry name" value="ALPHA-ASPARTYL DIPEPTIDASE"/>
    <property type="match status" value="1"/>
</dbReference>
<dbReference type="OrthoDB" id="10052168at2759"/>
<keyword evidence="5" id="KW-1185">Reference proteome</keyword>
<keyword evidence="2" id="KW-0645">Protease</keyword>
<evidence type="ECO:0000256" key="1">
    <source>
        <dbReference type="ARBA" id="ARBA00006534"/>
    </source>
</evidence>
<dbReference type="GO" id="GO:0005737">
    <property type="term" value="C:cytoplasm"/>
    <property type="evidence" value="ECO:0007669"/>
    <property type="project" value="UniProtKB-SubCell"/>
</dbReference>
<name>A0A8B8HUT4_VANTA</name>
<proteinExistence type="inferred from homology"/>
<evidence type="ECO:0000313" key="5">
    <source>
        <dbReference type="Proteomes" id="UP001652626"/>
    </source>
</evidence>
<comment type="similarity">
    <text evidence="1">Belongs to the peptidase S51 family.</text>
</comment>
<evidence type="ECO:0000256" key="3">
    <source>
        <dbReference type="ARBA" id="ARBA00022801"/>
    </source>
</evidence>
<dbReference type="GeneID" id="113395087"/>
<gene>
    <name evidence="6" type="primary">LOC113395087</name>
</gene>
<dbReference type="RefSeq" id="XP_026488430.2">
    <property type="nucleotide sequence ID" value="XM_026632645.2"/>
</dbReference>
<dbReference type="InterPro" id="IPR005320">
    <property type="entry name" value="Peptidase_S51"/>
</dbReference>
<dbReference type="GO" id="GO:0006508">
    <property type="term" value="P:proteolysis"/>
    <property type="evidence" value="ECO:0007669"/>
    <property type="project" value="UniProtKB-KW"/>
</dbReference>
<accession>A0A8B8HUT4</accession>
<dbReference type="GO" id="GO:0008236">
    <property type="term" value="F:serine-type peptidase activity"/>
    <property type="evidence" value="ECO:0007669"/>
    <property type="project" value="UniProtKB-KW"/>
</dbReference>
<evidence type="ECO:0000256" key="2">
    <source>
        <dbReference type="ARBA" id="ARBA00022670"/>
    </source>
</evidence>
<dbReference type="GO" id="GO:0016805">
    <property type="term" value="F:dipeptidase activity"/>
    <property type="evidence" value="ECO:0007669"/>
    <property type="project" value="UniProtKB-KW"/>
</dbReference>
<dbReference type="Pfam" id="PF03575">
    <property type="entry name" value="Peptidase_S51"/>
    <property type="match status" value="1"/>
</dbReference>
<organism evidence="5 6">
    <name type="scientific">Vanessa tameamea</name>
    <name type="common">Kamehameha butterfly</name>
    <dbReference type="NCBI Taxonomy" id="334116"/>
    <lineage>
        <taxon>Eukaryota</taxon>
        <taxon>Metazoa</taxon>
        <taxon>Ecdysozoa</taxon>
        <taxon>Arthropoda</taxon>
        <taxon>Hexapoda</taxon>
        <taxon>Insecta</taxon>
        <taxon>Pterygota</taxon>
        <taxon>Neoptera</taxon>
        <taxon>Endopterygota</taxon>
        <taxon>Lepidoptera</taxon>
        <taxon>Glossata</taxon>
        <taxon>Ditrysia</taxon>
        <taxon>Papilionoidea</taxon>
        <taxon>Nymphalidae</taxon>
        <taxon>Nymphalinae</taxon>
        <taxon>Vanessa</taxon>
    </lineage>
</organism>
<evidence type="ECO:0000256" key="4">
    <source>
        <dbReference type="ARBA" id="ARBA00022825"/>
    </source>
</evidence>
<sequence>MRLSLFTLHNTFISHITNSLRSHYSYTIMKMSRQALLLSSSNCHGYSLLQFAKEEISYFLQKNNVTQLLFVPYAQNNHDEYTKKMKDVIEPWGFNVTGLHTYPDPASAIKSAKAIFIGGGNTFLLLNKLYENNLVNLIREKVNGGSLVYIGSSAGTNVATKSIHTTNDMPIIYPPSFEAVGIVPFNINPHYIDKIETDTHKGETRDQRIAEYMEMTHANPVLGLREGCILHVNGDSLLLKGVAGAVLFKKESKVEYPVGADISFLLKQ</sequence>
<dbReference type="PANTHER" id="PTHR20842">
    <property type="entry name" value="PROTEASE S51 ALPHA-ASPARTYL DIPEPTIDASE"/>
    <property type="match status" value="1"/>
</dbReference>
<dbReference type="Gene3D" id="3.40.50.880">
    <property type="match status" value="1"/>
</dbReference>
<evidence type="ECO:0000313" key="6">
    <source>
        <dbReference type="RefSeq" id="XP_026488430.2"/>
    </source>
</evidence>
<dbReference type="SUPFAM" id="SSF52317">
    <property type="entry name" value="Class I glutamine amidotransferase-like"/>
    <property type="match status" value="1"/>
</dbReference>
<dbReference type="OMA" id="PWGYAVE"/>
<dbReference type="NCBIfam" id="NF003642">
    <property type="entry name" value="PRK05282.1"/>
    <property type="match status" value="1"/>
</dbReference>
<protein>
    <submittedName>
        <fullName evidence="6">Probable alpha-aspartyl dipeptidase</fullName>
    </submittedName>
</protein>
<reference evidence="6" key="1">
    <citation type="submission" date="2025-08" db="UniProtKB">
        <authorList>
            <consortium name="RefSeq"/>
        </authorList>
    </citation>
    <scope>IDENTIFICATION</scope>
    <source>
        <tissue evidence="6">Whole body</tissue>
    </source>
</reference>
<dbReference type="Proteomes" id="UP001652626">
    <property type="component" value="Chromosome 4"/>
</dbReference>
<dbReference type="AlphaFoldDB" id="A0A8B8HUT4"/>
<dbReference type="InterPro" id="IPR029062">
    <property type="entry name" value="Class_I_gatase-like"/>
</dbReference>
<dbReference type="CDD" id="cd03146">
    <property type="entry name" value="GAT1_Peptidase_E"/>
    <property type="match status" value="1"/>
</dbReference>
<keyword evidence="4" id="KW-0720">Serine protease</keyword>
<keyword evidence="3" id="KW-0378">Hydrolase</keyword>